<dbReference type="OrthoDB" id="299616at2759"/>
<dbReference type="EMBL" id="CAJJDN010000094">
    <property type="protein sequence ID" value="CAD8109697.1"/>
    <property type="molecule type" value="Genomic_DNA"/>
</dbReference>
<evidence type="ECO:0000313" key="3">
    <source>
        <dbReference type="Proteomes" id="UP000692954"/>
    </source>
</evidence>
<reference evidence="2" key="1">
    <citation type="submission" date="2021-01" db="EMBL/GenBank/DDBJ databases">
        <authorList>
            <consortium name="Genoscope - CEA"/>
            <person name="William W."/>
        </authorList>
    </citation>
    <scope>NUCLEOTIDE SEQUENCE</scope>
</reference>
<accession>A0A8S1Q3A8</accession>
<dbReference type="PANTHER" id="PTHR37028:SF4">
    <property type="entry name" value="ALMS MOTIF DOMAIN-CONTAINING PROTEIN"/>
    <property type="match status" value="1"/>
</dbReference>
<evidence type="ECO:0000256" key="1">
    <source>
        <dbReference type="SAM" id="MobiDB-lite"/>
    </source>
</evidence>
<protein>
    <submittedName>
        <fullName evidence="2">Uncharacterized protein</fullName>
    </submittedName>
</protein>
<keyword evidence="3" id="KW-1185">Reference proteome</keyword>
<evidence type="ECO:0000313" key="2">
    <source>
        <dbReference type="EMBL" id="CAD8109697.1"/>
    </source>
</evidence>
<dbReference type="PANTHER" id="PTHR37028">
    <property type="entry name" value="UNNAMED PRODUCT-RELATED"/>
    <property type="match status" value="1"/>
</dbReference>
<proteinExistence type="predicted"/>
<gene>
    <name evidence="2" type="ORF">PSON_ATCC_30995.1.T0940075</name>
</gene>
<organism evidence="2 3">
    <name type="scientific">Paramecium sonneborni</name>
    <dbReference type="NCBI Taxonomy" id="65129"/>
    <lineage>
        <taxon>Eukaryota</taxon>
        <taxon>Sar</taxon>
        <taxon>Alveolata</taxon>
        <taxon>Ciliophora</taxon>
        <taxon>Intramacronucleata</taxon>
        <taxon>Oligohymenophorea</taxon>
        <taxon>Peniculida</taxon>
        <taxon>Parameciidae</taxon>
        <taxon>Paramecium</taxon>
    </lineage>
</organism>
<feature type="region of interest" description="Disordered" evidence="1">
    <location>
        <begin position="91"/>
        <end position="115"/>
    </location>
</feature>
<feature type="compositionally biased region" description="Low complexity" evidence="1">
    <location>
        <begin position="100"/>
        <end position="113"/>
    </location>
</feature>
<sequence>MPQFIDYLVEIGIIVNKYSISKNNILFSLSDYLKNLSASDSFDMSLRLYDSWKLQQTKKKNPGNLLTILNKIALRQPFKLMQSYQKRAKMQFSPNKVRNSQKSQSNNSQSYQSPINKKALSQMGLNDTCERLYMEGIIQKVKKGQYEQEKQQLELKECTFKPQVNVEGIKKNDVEVFDRLYQTQLVSKNDFSEFKQKQEISQCTFTPSINKQEQISNFQPFENKQIAQPQIFDRLFQESISRSNLKSSYAPIREQKELQECTFKPQISHRQLNRSGDDIFKRLHNESAEKQQIQAFQRLDKETKELEQCTFKPKINTTLNLSPNQQPAFDRLYMLSTKSKKNLFDESQQKPIVNKTKDQSSIQNNESLYERMKSHVDKKKRNIYHIKKEVDKELTFKPNINMRSQNNIQSKQNYKPQSMVSVQSEPKLKPSANTLSTYVYNTRKSQQDKENSNLSMYCETAYFQEDQKLKSNILDLKL</sequence>
<dbReference type="Proteomes" id="UP000692954">
    <property type="component" value="Unassembled WGS sequence"/>
</dbReference>
<dbReference type="AlphaFoldDB" id="A0A8S1Q3A8"/>
<comment type="caution">
    <text evidence="2">The sequence shown here is derived from an EMBL/GenBank/DDBJ whole genome shotgun (WGS) entry which is preliminary data.</text>
</comment>
<name>A0A8S1Q3A8_9CILI</name>